<protein>
    <submittedName>
        <fullName evidence="1">Uncharacterized protein</fullName>
    </submittedName>
</protein>
<dbReference type="EMBL" id="CADCXU010028663">
    <property type="protein sequence ID" value="CAB0015142.1"/>
    <property type="molecule type" value="Genomic_DNA"/>
</dbReference>
<accession>A0A6H5HDR3</accession>
<evidence type="ECO:0000313" key="2">
    <source>
        <dbReference type="Proteomes" id="UP000479000"/>
    </source>
</evidence>
<reference evidence="1 2" key="1">
    <citation type="submission" date="2020-02" db="EMBL/GenBank/DDBJ databases">
        <authorList>
            <person name="Ferguson B K."/>
        </authorList>
    </citation>
    <scope>NUCLEOTIDE SEQUENCE [LARGE SCALE GENOMIC DNA]</scope>
</reference>
<dbReference type="AlphaFoldDB" id="A0A6H5HDR3"/>
<sequence length="244" mass="28624">MDNTTTIRNIFGLRIHIISTELQSQFFEFVFSQHPPFRKSTIHIRCNIELWNPIIRTETQIEVVCSTKVYEFVNGWKRRIFLYSENKRSLIFARPILITEVLDNCPKYSIHETDTLQWFGCCFDPIPDPERFERTDSKTRDLETFLSRLEFVSKTIMLTIVNTLTRKVRTRPGGIETSTIRVVEDQVLDITSEGQNKRALKSEVKAKKRYEAQHGALERTTTLVCQPTVNVEKSIKHKTYTYLK</sequence>
<proteinExistence type="predicted"/>
<name>A0A6H5HDR3_9HEMI</name>
<dbReference type="Proteomes" id="UP000479000">
    <property type="component" value="Unassembled WGS sequence"/>
</dbReference>
<gene>
    <name evidence="1" type="ORF">NTEN_LOCUS19509</name>
</gene>
<evidence type="ECO:0000313" key="1">
    <source>
        <dbReference type="EMBL" id="CAB0015142.1"/>
    </source>
</evidence>
<keyword evidence="2" id="KW-1185">Reference proteome</keyword>
<organism evidence="1 2">
    <name type="scientific">Nesidiocoris tenuis</name>
    <dbReference type="NCBI Taxonomy" id="355587"/>
    <lineage>
        <taxon>Eukaryota</taxon>
        <taxon>Metazoa</taxon>
        <taxon>Ecdysozoa</taxon>
        <taxon>Arthropoda</taxon>
        <taxon>Hexapoda</taxon>
        <taxon>Insecta</taxon>
        <taxon>Pterygota</taxon>
        <taxon>Neoptera</taxon>
        <taxon>Paraneoptera</taxon>
        <taxon>Hemiptera</taxon>
        <taxon>Heteroptera</taxon>
        <taxon>Panheteroptera</taxon>
        <taxon>Cimicomorpha</taxon>
        <taxon>Miridae</taxon>
        <taxon>Dicyphina</taxon>
        <taxon>Nesidiocoris</taxon>
    </lineage>
</organism>